<feature type="domain" description="Type I restriction modification DNA specificity" evidence="4">
    <location>
        <begin position="71"/>
        <end position="173"/>
    </location>
</feature>
<dbReference type="RefSeq" id="WP_174408666.1">
    <property type="nucleotide sequence ID" value="NZ_BLVP01000002.1"/>
</dbReference>
<dbReference type="CDD" id="cd17260">
    <property type="entry name" value="RMtype1_S_EcoEI-TRD1-CR1_like"/>
    <property type="match status" value="1"/>
</dbReference>
<dbReference type="Pfam" id="PF01420">
    <property type="entry name" value="Methylase_S"/>
    <property type="match status" value="2"/>
</dbReference>
<keyword evidence="6" id="KW-1185">Reference proteome</keyword>
<keyword evidence="3" id="KW-0238">DNA-binding</keyword>
<dbReference type="CDD" id="cd17248">
    <property type="entry name" value="RMtype1_S_AmiI-TRD2-CR2_like"/>
    <property type="match status" value="1"/>
</dbReference>
<dbReference type="PANTHER" id="PTHR30408">
    <property type="entry name" value="TYPE-1 RESTRICTION ENZYME ECOKI SPECIFICITY PROTEIN"/>
    <property type="match status" value="1"/>
</dbReference>
<sequence>MSRVPDGWSEGVVSDFIDVNPRRSIPKDMIVPFVEMAAVEPESPSICFLSERLASSSGAKFRDGDTLFARITPCAENGKGAYVQGVGDYAQGSTEFIVLAPKRGVDGKYTYYLSKSAAVHGYAIAKMEGTSGRQRVPNRVFDEISVALPPLPEQKKIAAILSSVDDAIAATQAAIDQTRKVKEGLLQDLIIQDSCARSVLLDEVATRKTGHTPKKQHDEYWNGGVKWISLQDSKNLDKVYISETAVEISDAGLANSSAVLLPENTVVLSRDAGVGKSAIMNEPMAVSQHFVAWICGDRLDYHYLYYWLQKMKPVFESVAMGSTIKTIGMPFFKKMKISLPSMSKQVEAARLLLATDMAIAKHEGIILKLRDVKRGLMQDLLSGSVRVTTP</sequence>
<evidence type="ECO:0000256" key="1">
    <source>
        <dbReference type="ARBA" id="ARBA00010923"/>
    </source>
</evidence>
<dbReference type="GO" id="GO:0009307">
    <property type="term" value="P:DNA restriction-modification system"/>
    <property type="evidence" value="ECO:0007669"/>
    <property type="project" value="UniProtKB-KW"/>
</dbReference>
<keyword evidence="2" id="KW-0680">Restriction system</keyword>
<evidence type="ECO:0000313" key="6">
    <source>
        <dbReference type="Proteomes" id="UP000503820"/>
    </source>
</evidence>
<gene>
    <name evidence="5" type="ORF">DSM19430T_06500</name>
</gene>
<organism evidence="5 6">
    <name type="scientific">Desulfovibrio psychrotolerans</name>
    <dbReference type="NCBI Taxonomy" id="415242"/>
    <lineage>
        <taxon>Bacteria</taxon>
        <taxon>Pseudomonadati</taxon>
        <taxon>Thermodesulfobacteriota</taxon>
        <taxon>Desulfovibrionia</taxon>
        <taxon>Desulfovibrionales</taxon>
        <taxon>Desulfovibrionaceae</taxon>
        <taxon>Desulfovibrio</taxon>
    </lineage>
</organism>
<feature type="domain" description="Type I restriction modification DNA specificity" evidence="4">
    <location>
        <begin position="201"/>
        <end position="367"/>
    </location>
</feature>
<evidence type="ECO:0000259" key="4">
    <source>
        <dbReference type="Pfam" id="PF01420"/>
    </source>
</evidence>
<dbReference type="Gene3D" id="3.90.220.20">
    <property type="entry name" value="DNA methylase specificity domains"/>
    <property type="match status" value="2"/>
</dbReference>
<dbReference type="SUPFAM" id="SSF116734">
    <property type="entry name" value="DNA methylase specificity domain"/>
    <property type="match status" value="2"/>
</dbReference>
<protein>
    <recommendedName>
        <fullName evidence="4">Type I restriction modification DNA specificity domain-containing protein</fullName>
    </recommendedName>
</protein>
<proteinExistence type="inferred from homology"/>
<dbReference type="Proteomes" id="UP000503820">
    <property type="component" value="Unassembled WGS sequence"/>
</dbReference>
<dbReference type="Gene3D" id="1.10.287.1120">
    <property type="entry name" value="Bipartite methylase S protein"/>
    <property type="match status" value="1"/>
</dbReference>
<dbReference type="InterPro" id="IPR044946">
    <property type="entry name" value="Restrct_endonuc_typeI_TRD_sf"/>
</dbReference>
<comment type="similarity">
    <text evidence="1">Belongs to the type-I restriction system S methylase family.</text>
</comment>
<dbReference type="InterPro" id="IPR052021">
    <property type="entry name" value="Type-I_RS_S_subunit"/>
</dbReference>
<dbReference type="EMBL" id="BLVP01000002">
    <property type="protein sequence ID" value="GFM35966.1"/>
    <property type="molecule type" value="Genomic_DNA"/>
</dbReference>
<evidence type="ECO:0000313" key="5">
    <source>
        <dbReference type="EMBL" id="GFM35966.1"/>
    </source>
</evidence>
<reference evidence="5 6" key="1">
    <citation type="submission" date="2020-05" db="EMBL/GenBank/DDBJ databases">
        <title>Draft genome sequence of Desulfovibrio psychrotolerans JS1T.</title>
        <authorList>
            <person name="Ueno A."/>
            <person name="Tamazawa S."/>
            <person name="Tamamura S."/>
            <person name="Murakami T."/>
            <person name="Kiyama T."/>
            <person name="Inomata H."/>
            <person name="Amano Y."/>
            <person name="Miyakawa K."/>
            <person name="Tamaki H."/>
            <person name="Naganuma T."/>
            <person name="Kaneko K."/>
        </authorList>
    </citation>
    <scope>NUCLEOTIDE SEQUENCE [LARGE SCALE GENOMIC DNA]</scope>
    <source>
        <strain evidence="5 6">JS1</strain>
    </source>
</reference>
<comment type="caution">
    <text evidence="5">The sequence shown here is derived from an EMBL/GenBank/DDBJ whole genome shotgun (WGS) entry which is preliminary data.</text>
</comment>
<evidence type="ECO:0000256" key="3">
    <source>
        <dbReference type="ARBA" id="ARBA00023125"/>
    </source>
</evidence>
<dbReference type="InterPro" id="IPR000055">
    <property type="entry name" value="Restrct_endonuc_typeI_TRD"/>
</dbReference>
<dbReference type="PANTHER" id="PTHR30408:SF13">
    <property type="entry name" value="TYPE I RESTRICTION ENZYME HINDI SPECIFICITY SUBUNIT"/>
    <property type="match status" value="1"/>
</dbReference>
<accession>A0A7J0BQH1</accession>
<name>A0A7J0BQH1_9BACT</name>
<evidence type="ECO:0000256" key="2">
    <source>
        <dbReference type="ARBA" id="ARBA00022747"/>
    </source>
</evidence>
<dbReference type="GO" id="GO:0003677">
    <property type="term" value="F:DNA binding"/>
    <property type="evidence" value="ECO:0007669"/>
    <property type="project" value="UniProtKB-KW"/>
</dbReference>
<dbReference type="AlphaFoldDB" id="A0A7J0BQH1"/>